<dbReference type="AlphaFoldDB" id="A0A1I6IGS1"/>
<keyword evidence="4 7" id="KW-0418">Kinase</keyword>
<dbReference type="Gene3D" id="3.30.1110.20">
    <property type="match status" value="1"/>
</dbReference>
<evidence type="ECO:0000256" key="2">
    <source>
        <dbReference type="ARBA" id="ARBA00022679"/>
    </source>
</evidence>
<evidence type="ECO:0000256" key="1">
    <source>
        <dbReference type="ARBA" id="ARBA00022490"/>
    </source>
</evidence>
<gene>
    <name evidence="7" type="ORF">SAMN04487947_3211</name>
</gene>
<evidence type="ECO:0000256" key="6">
    <source>
        <dbReference type="ARBA" id="ARBA00023152"/>
    </source>
</evidence>
<dbReference type="GO" id="GO:0046872">
    <property type="term" value="F:metal ion binding"/>
    <property type="evidence" value="ECO:0007669"/>
    <property type="project" value="UniProtKB-KW"/>
</dbReference>
<dbReference type="OrthoDB" id="85200at2157"/>
<dbReference type="GO" id="GO:0016773">
    <property type="term" value="F:phosphotransferase activity, alcohol group as acceptor"/>
    <property type="evidence" value="ECO:0007669"/>
    <property type="project" value="InterPro"/>
</dbReference>
<keyword evidence="3" id="KW-0479">Metal-binding</keyword>
<dbReference type="PANTHER" id="PTHR21208">
    <property type="entry name" value="ADP-DEPENDENT GLUCOKINASE"/>
    <property type="match status" value="1"/>
</dbReference>
<evidence type="ECO:0000256" key="5">
    <source>
        <dbReference type="ARBA" id="ARBA00022842"/>
    </source>
</evidence>
<dbReference type="InterPro" id="IPR007666">
    <property type="entry name" value="ADP_PFK/GK"/>
</dbReference>
<dbReference type="STRING" id="553469.SAMN04487947_3211"/>
<proteinExistence type="predicted"/>
<dbReference type="InterPro" id="IPR029056">
    <property type="entry name" value="Ribokinase-like"/>
</dbReference>
<protein>
    <submittedName>
        <fullName evidence="7">ADP-dependent phosphofructokinase/glucokinase</fullName>
    </submittedName>
</protein>
<dbReference type="GO" id="GO:0016301">
    <property type="term" value="F:kinase activity"/>
    <property type="evidence" value="ECO:0007669"/>
    <property type="project" value="UniProtKB-KW"/>
</dbReference>
<name>A0A1I6IGS1_9EURY</name>
<organism evidence="7 8">
    <name type="scientific">Halogeometricum rufum</name>
    <dbReference type="NCBI Taxonomy" id="553469"/>
    <lineage>
        <taxon>Archaea</taxon>
        <taxon>Methanobacteriati</taxon>
        <taxon>Methanobacteriota</taxon>
        <taxon>Stenosarchaea group</taxon>
        <taxon>Halobacteria</taxon>
        <taxon>Halobacteriales</taxon>
        <taxon>Haloferacaceae</taxon>
        <taxon>Halogeometricum</taxon>
    </lineage>
</organism>
<accession>A0A1I6IGS1</accession>
<keyword evidence="6" id="KW-0324">Glycolysis</keyword>
<evidence type="ECO:0000256" key="4">
    <source>
        <dbReference type="ARBA" id="ARBA00022777"/>
    </source>
</evidence>
<dbReference type="RefSeq" id="WP_089809465.1">
    <property type="nucleotide sequence ID" value="NZ_FOYT01000003.1"/>
</dbReference>
<sequence>MTEARSRLEDDLQTVRDLSLFVAYNANVDAVIRVDESLEAALEPPAGDPGTTAPPDRLASKSDLATAIAHAMAAGEGDQGAMTADLADELEAKLRADAMQMGGQAGIMTNLLSTLAASPVVYTYLLSETQRSMFDRPERIRFPLVEDGEVRFASLDDAPTAERTKINWIFEFREGAEFFGVRATGNTRFIAASRPPEFDLHAGELDAVIDQVGDGTHGALLAGYHNLTPENVEAGYDRTLRHARDVLRRLRSEREFPVHVEYAVTHDDELRRSVTETILPEANVVGLDPHELSLLREDLNLAAEPADEGDGAVGALEEASLEDESPERSIVAHYRTLVALRDRLGVDCVRMHAMHYHLAVMDDYLPPEAVERGLEFAAVNAATKAATGHIDGPEALETGLEYEPSTAGKRAVESLADAVDATAEDGVLATPSVVACPNRVVDDPAGTVGIGDIVSAASFALEVGATVEDAR</sequence>
<reference evidence="8" key="1">
    <citation type="submission" date="2016-10" db="EMBL/GenBank/DDBJ databases">
        <authorList>
            <person name="Varghese N."/>
            <person name="Submissions S."/>
        </authorList>
    </citation>
    <scope>NUCLEOTIDE SEQUENCE [LARGE SCALE GENOMIC DNA]</scope>
    <source>
        <strain evidence="8">CGMCC 1.7736</strain>
    </source>
</reference>
<dbReference type="PANTHER" id="PTHR21208:SF1">
    <property type="entry name" value="ADP-DEPENDENT GLUCOKINASE"/>
    <property type="match status" value="1"/>
</dbReference>
<keyword evidence="5" id="KW-0460">Magnesium</keyword>
<keyword evidence="2" id="KW-0808">Transferase</keyword>
<evidence type="ECO:0000256" key="3">
    <source>
        <dbReference type="ARBA" id="ARBA00022723"/>
    </source>
</evidence>
<dbReference type="SUPFAM" id="SSF53613">
    <property type="entry name" value="Ribokinase-like"/>
    <property type="match status" value="1"/>
</dbReference>
<dbReference type="EMBL" id="FOYT01000003">
    <property type="protein sequence ID" value="SFR65849.1"/>
    <property type="molecule type" value="Genomic_DNA"/>
</dbReference>
<evidence type="ECO:0000313" key="8">
    <source>
        <dbReference type="Proteomes" id="UP000198531"/>
    </source>
</evidence>
<dbReference type="GO" id="GO:0006096">
    <property type="term" value="P:glycolytic process"/>
    <property type="evidence" value="ECO:0007669"/>
    <property type="project" value="UniProtKB-KW"/>
</dbReference>
<dbReference type="Proteomes" id="UP000198531">
    <property type="component" value="Unassembled WGS sequence"/>
</dbReference>
<keyword evidence="1" id="KW-0963">Cytoplasm</keyword>
<keyword evidence="8" id="KW-1185">Reference proteome</keyword>
<evidence type="ECO:0000313" key="7">
    <source>
        <dbReference type="EMBL" id="SFR65849.1"/>
    </source>
</evidence>
<dbReference type="Pfam" id="PF04587">
    <property type="entry name" value="ADP_PFK_GK"/>
    <property type="match status" value="1"/>
</dbReference>
<dbReference type="Gene3D" id="3.40.1190.20">
    <property type="match status" value="1"/>
</dbReference>
<dbReference type="PROSITE" id="PS51255">
    <property type="entry name" value="ADPK"/>
    <property type="match status" value="1"/>
</dbReference>